<dbReference type="Proteomes" id="UP001275084">
    <property type="component" value="Unassembled WGS sequence"/>
</dbReference>
<dbReference type="EMBL" id="JAUIQD010000003">
    <property type="protein sequence ID" value="KAK3356948.1"/>
    <property type="molecule type" value="Genomic_DNA"/>
</dbReference>
<keyword evidence="2" id="KW-1185">Reference proteome</keyword>
<gene>
    <name evidence="1" type="ORF">B0T25DRAFT_566277</name>
</gene>
<reference evidence="1" key="1">
    <citation type="journal article" date="2023" name="Mol. Phylogenet. Evol.">
        <title>Genome-scale phylogeny and comparative genomics of the fungal order Sordariales.</title>
        <authorList>
            <person name="Hensen N."/>
            <person name="Bonometti L."/>
            <person name="Westerberg I."/>
            <person name="Brannstrom I.O."/>
            <person name="Guillou S."/>
            <person name="Cros-Aarteil S."/>
            <person name="Calhoun S."/>
            <person name="Haridas S."/>
            <person name="Kuo A."/>
            <person name="Mondo S."/>
            <person name="Pangilinan J."/>
            <person name="Riley R."/>
            <person name="LaButti K."/>
            <person name="Andreopoulos B."/>
            <person name="Lipzen A."/>
            <person name="Chen C."/>
            <person name="Yan M."/>
            <person name="Daum C."/>
            <person name="Ng V."/>
            <person name="Clum A."/>
            <person name="Steindorff A."/>
            <person name="Ohm R.A."/>
            <person name="Martin F."/>
            <person name="Silar P."/>
            <person name="Natvig D.O."/>
            <person name="Lalanne C."/>
            <person name="Gautier V."/>
            <person name="Ament-Velasquez S.L."/>
            <person name="Kruys A."/>
            <person name="Hutchinson M.I."/>
            <person name="Powell A.J."/>
            <person name="Barry K."/>
            <person name="Miller A.N."/>
            <person name="Grigoriev I.V."/>
            <person name="Debuchy R."/>
            <person name="Gladieux P."/>
            <person name="Hiltunen Thoren M."/>
            <person name="Johannesson H."/>
        </authorList>
    </citation>
    <scope>NUCLEOTIDE SEQUENCE</scope>
    <source>
        <strain evidence="1">CBS 955.72</strain>
    </source>
</reference>
<reference evidence="1" key="2">
    <citation type="submission" date="2023-06" db="EMBL/GenBank/DDBJ databases">
        <authorList>
            <consortium name="Lawrence Berkeley National Laboratory"/>
            <person name="Haridas S."/>
            <person name="Hensen N."/>
            <person name="Bonometti L."/>
            <person name="Westerberg I."/>
            <person name="Brannstrom I.O."/>
            <person name="Guillou S."/>
            <person name="Cros-Aarteil S."/>
            <person name="Calhoun S."/>
            <person name="Kuo A."/>
            <person name="Mondo S."/>
            <person name="Pangilinan J."/>
            <person name="Riley R."/>
            <person name="Labutti K."/>
            <person name="Andreopoulos B."/>
            <person name="Lipzen A."/>
            <person name="Chen C."/>
            <person name="Yanf M."/>
            <person name="Daum C."/>
            <person name="Ng V."/>
            <person name="Clum A."/>
            <person name="Steindorff A."/>
            <person name="Ohm R."/>
            <person name="Martin F."/>
            <person name="Silar P."/>
            <person name="Natvig D."/>
            <person name="Lalanne C."/>
            <person name="Gautier V."/>
            <person name="Ament-Velasquez S.L."/>
            <person name="Kruys A."/>
            <person name="Hutchinson M.I."/>
            <person name="Powell A.J."/>
            <person name="Barry K."/>
            <person name="Miller A.N."/>
            <person name="Grigoriev I.V."/>
            <person name="Debuchy R."/>
            <person name="Gladieux P."/>
            <person name="Thoren M.H."/>
            <person name="Johannesson H."/>
        </authorList>
    </citation>
    <scope>NUCLEOTIDE SEQUENCE</scope>
    <source>
        <strain evidence="1">CBS 955.72</strain>
    </source>
</reference>
<dbReference type="AlphaFoldDB" id="A0AAJ0HLS6"/>
<protein>
    <submittedName>
        <fullName evidence="1">Uncharacterized protein</fullName>
    </submittedName>
</protein>
<accession>A0AAJ0HLS6</accession>
<comment type="caution">
    <text evidence="1">The sequence shown here is derived from an EMBL/GenBank/DDBJ whole genome shotgun (WGS) entry which is preliminary data.</text>
</comment>
<dbReference type="Pfam" id="PF05291">
    <property type="entry name" value="Bystin"/>
    <property type="match status" value="1"/>
</dbReference>
<evidence type="ECO:0000313" key="1">
    <source>
        <dbReference type="EMBL" id="KAK3356948.1"/>
    </source>
</evidence>
<organism evidence="1 2">
    <name type="scientific">Lasiosphaeria hispida</name>
    <dbReference type="NCBI Taxonomy" id="260671"/>
    <lineage>
        <taxon>Eukaryota</taxon>
        <taxon>Fungi</taxon>
        <taxon>Dikarya</taxon>
        <taxon>Ascomycota</taxon>
        <taxon>Pezizomycotina</taxon>
        <taxon>Sordariomycetes</taxon>
        <taxon>Sordariomycetidae</taxon>
        <taxon>Sordariales</taxon>
        <taxon>Lasiosphaeriaceae</taxon>
        <taxon>Lasiosphaeria</taxon>
    </lineage>
</organism>
<proteinExistence type="predicted"/>
<evidence type="ECO:0000313" key="2">
    <source>
        <dbReference type="Proteomes" id="UP001275084"/>
    </source>
</evidence>
<dbReference type="InterPro" id="IPR007955">
    <property type="entry name" value="Bystin"/>
</dbReference>
<name>A0AAJ0HLS6_9PEZI</name>
<sequence length="350" mass="39484">MPSRPAHFALPSKEQLKRAGYRLSRNTIRTVPREIIALSSTIRDFESHIEASVLLQRTDPPSWSPQALRLVTRHLLAHPSHTVTSEFLRDTLLPHIRDSVSAALRERGAQSDSESIRIHPILFTTLIECANTRPDSFFIGYVFGLIREGCTCHDVEIAAAVIRRATLPRVRVRRKLSEEGLDDGDETEDDGKNIPADVATLNNWDTCLGMLCDMGTAAETGQEDQSVRKFAAPDPKGCTRVLVEAVLEKMRESDVEMPFGVVSDVLDYFSCWESTWPVPKAFRWCVATFIDVYKREYDSEPEERSLGGLHWLKSAIAESEAREYRCEMERDTKPSELGVKGCWPSRGFVC</sequence>